<keyword evidence="2" id="KW-1185">Reference proteome</keyword>
<dbReference type="EMBL" id="CM037159">
    <property type="protein sequence ID" value="KAH7866217.1"/>
    <property type="molecule type" value="Genomic_DNA"/>
</dbReference>
<organism evidence="1 2">
    <name type="scientific">Vaccinium darrowii</name>
    <dbReference type="NCBI Taxonomy" id="229202"/>
    <lineage>
        <taxon>Eukaryota</taxon>
        <taxon>Viridiplantae</taxon>
        <taxon>Streptophyta</taxon>
        <taxon>Embryophyta</taxon>
        <taxon>Tracheophyta</taxon>
        <taxon>Spermatophyta</taxon>
        <taxon>Magnoliopsida</taxon>
        <taxon>eudicotyledons</taxon>
        <taxon>Gunneridae</taxon>
        <taxon>Pentapetalae</taxon>
        <taxon>asterids</taxon>
        <taxon>Ericales</taxon>
        <taxon>Ericaceae</taxon>
        <taxon>Vaccinioideae</taxon>
        <taxon>Vaccinieae</taxon>
        <taxon>Vaccinium</taxon>
    </lineage>
</organism>
<sequence>MTIASPLGGTVPVNLICKGCELEVSNIRLTCDFRVIKMADFDLIVGMDWLSTHRVVIDCHLKLVTAFTPDGTCFRFKGDRQTVNPVIRHLKWQNQLFGWLASLQLEESDCEELGLPHIVCEYADVFPDDLPGLPP</sequence>
<protein>
    <submittedName>
        <fullName evidence="1">Uncharacterized protein</fullName>
    </submittedName>
</protein>
<reference evidence="1 2" key="1">
    <citation type="journal article" date="2021" name="Hortic Res">
        <title>High-quality reference genome and annotation aids understanding of berry development for evergreen blueberry (Vaccinium darrowii).</title>
        <authorList>
            <person name="Yu J."/>
            <person name="Hulse-Kemp A.M."/>
            <person name="Babiker E."/>
            <person name="Staton M."/>
        </authorList>
    </citation>
    <scope>NUCLEOTIDE SEQUENCE [LARGE SCALE GENOMIC DNA]</scope>
    <source>
        <strain evidence="2">cv. NJ 8807/NJ 8810</strain>
        <tissue evidence="1">Young leaf</tissue>
    </source>
</reference>
<name>A0ACB7ZK30_9ERIC</name>
<gene>
    <name evidence="1" type="ORF">Vadar_017242</name>
</gene>
<comment type="caution">
    <text evidence="1">The sequence shown here is derived from an EMBL/GenBank/DDBJ whole genome shotgun (WGS) entry which is preliminary data.</text>
</comment>
<proteinExistence type="predicted"/>
<dbReference type="Proteomes" id="UP000828048">
    <property type="component" value="Chromosome 9"/>
</dbReference>
<accession>A0ACB7ZK30</accession>
<evidence type="ECO:0000313" key="1">
    <source>
        <dbReference type="EMBL" id="KAH7866217.1"/>
    </source>
</evidence>
<evidence type="ECO:0000313" key="2">
    <source>
        <dbReference type="Proteomes" id="UP000828048"/>
    </source>
</evidence>